<dbReference type="GO" id="GO:0004252">
    <property type="term" value="F:serine-type endopeptidase activity"/>
    <property type="evidence" value="ECO:0007669"/>
    <property type="project" value="UniProtKB-UniRule"/>
</dbReference>
<evidence type="ECO:0000256" key="1">
    <source>
        <dbReference type="ARBA" id="ARBA00011073"/>
    </source>
</evidence>
<dbReference type="Proteomes" id="UP000256970">
    <property type="component" value="Unassembled WGS sequence"/>
</dbReference>
<evidence type="ECO:0000256" key="3">
    <source>
        <dbReference type="ARBA" id="ARBA00022801"/>
    </source>
</evidence>
<dbReference type="Gene3D" id="3.40.50.200">
    <property type="entry name" value="Peptidase S8/S53 domain"/>
    <property type="match status" value="1"/>
</dbReference>
<dbReference type="InterPro" id="IPR000209">
    <property type="entry name" value="Peptidase_S8/S53_dom"/>
</dbReference>
<dbReference type="PANTHER" id="PTHR43806">
    <property type="entry name" value="PEPTIDASE S8"/>
    <property type="match status" value="1"/>
</dbReference>
<dbReference type="PRINTS" id="PR00723">
    <property type="entry name" value="SUBTILISIN"/>
</dbReference>
<keyword evidence="8" id="KW-1185">Reference proteome</keyword>
<dbReference type="InterPro" id="IPR023828">
    <property type="entry name" value="Peptidase_S8_Ser-AS"/>
</dbReference>
<organism evidence="7 8">
    <name type="scientific">Tetradesmus obliquus</name>
    <name type="common">Green alga</name>
    <name type="synonym">Acutodesmus obliquus</name>
    <dbReference type="NCBI Taxonomy" id="3088"/>
    <lineage>
        <taxon>Eukaryota</taxon>
        <taxon>Viridiplantae</taxon>
        <taxon>Chlorophyta</taxon>
        <taxon>core chlorophytes</taxon>
        <taxon>Chlorophyceae</taxon>
        <taxon>CS clade</taxon>
        <taxon>Sphaeropleales</taxon>
        <taxon>Scenedesmaceae</taxon>
        <taxon>Tetradesmus</taxon>
    </lineage>
</organism>
<name>A0A383VKC4_TETOB</name>
<keyword evidence="2 5" id="KW-0645">Protease</keyword>
<comment type="similarity">
    <text evidence="1 5">Belongs to the peptidase S8 family.</text>
</comment>
<dbReference type="EMBL" id="FNXT01000630">
    <property type="protein sequence ID" value="SZX65393.1"/>
    <property type="molecule type" value="Genomic_DNA"/>
</dbReference>
<evidence type="ECO:0000256" key="2">
    <source>
        <dbReference type="ARBA" id="ARBA00022670"/>
    </source>
</evidence>
<dbReference type="AlphaFoldDB" id="A0A383VKC4"/>
<feature type="domain" description="Peptidase S8/S53" evidence="6">
    <location>
        <begin position="163"/>
        <end position="447"/>
    </location>
</feature>
<feature type="active site" description="Charge relay system" evidence="5">
    <location>
        <position position="407"/>
    </location>
</feature>
<dbReference type="PANTHER" id="PTHR43806:SF11">
    <property type="entry name" value="CEREVISIN-RELATED"/>
    <property type="match status" value="1"/>
</dbReference>
<sequence>MALTSLDGDSLAPHVNYWMEGEILGYVGLDKSDDDMPEYWQNLFPGGAGAPARDTGGPTKWEPVSEEDAIKKPVVTSSTTFYTAAFDSTTILSLEGSQAAVDKLVSSKVVKAAVEVFPTCLVEPQQEEGSSSSNNNVLQQEEVQAHATWGLQAVKAMESGLTGKGVKVALLDTGLDKEYLKHPAFAGVTITAKNFTTSDMNATHDVRSHGTHCLGTILGRPVNGMHIGVAPGITDVIIAKVIPDDGKGDSSMLVEALLWAWYEKGANIINISLAYDLPAKEQQLIKGGANPLEASDEVMQIYEKHKSFYQKLISVLQLGTVLNRSPPLIIAACGNGNTASVRTRVQLPAAADGVISVAAIKRTDQGYKAATFSKLGASICAPGVDVLSAAAGGAAAGVLLRPDSGTSMAAPHVAGVAALWWQQLEGELGEGTAEAVRDKLLGGATKAGFAPGVPAPELTKAVGRGLVQAPPV</sequence>
<evidence type="ECO:0000313" key="8">
    <source>
        <dbReference type="Proteomes" id="UP000256970"/>
    </source>
</evidence>
<dbReference type="GO" id="GO:0006508">
    <property type="term" value="P:proteolysis"/>
    <property type="evidence" value="ECO:0007669"/>
    <property type="project" value="UniProtKB-KW"/>
</dbReference>
<evidence type="ECO:0000256" key="5">
    <source>
        <dbReference type="PROSITE-ProRule" id="PRU01240"/>
    </source>
</evidence>
<dbReference type="Pfam" id="PF00082">
    <property type="entry name" value="Peptidase_S8"/>
    <property type="match status" value="1"/>
</dbReference>
<accession>A0A383VKC4</accession>
<protein>
    <recommendedName>
        <fullName evidence="6">Peptidase S8/S53 domain-containing protein</fullName>
    </recommendedName>
</protein>
<dbReference type="InterPro" id="IPR050131">
    <property type="entry name" value="Peptidase_S8_subtilisin-like"/>
</dbReference>
<keyword evidence="3 5" id="KW-0378">Hydrolase</keyword>
<evidence type="ECO:0000313" key="7">
    <source>
        <dbReference type="EMBL" id="SZX65393.1"/>
    </source>
</evidence>
<dbReference type="PROSITE" id="PS51892">
    <property type="entry name" value="SUBTILASE"/>
    <property type="match status" value="1"/>
</dbReference>
<proteinExistence type="inferred from homology"/>
<feature type="active site" description="Charge relay system" evidence="5">
    <location>
        <position position="209"/>
    </location>
</feature>
<keyword evidence="4 5" id="KW-0720">Serine protease</keyword>
<evidence type="ECO:0000256" key="4">
    <source>
        <dbReference type="ARBA" id="ARBA00022825"/>
    </source>
</evidence>
<dbReference type="PROSITE" id="PS00138">
    <property type="entry name" value="SUBTILASE_SER"/>
    <property type="match status" value="1"/>
</dbReference>
<gene>
    <name evidence="7" type="ORF">BQ4739_LOCUS5828</name>
</gene>
<feature type="active site" description="Charge relay system" evidence="5">
    <location>
        <position position="172"/>
    </location>
</feature>
<dbReference type="STRING" id="3088.A0A383VKC4"/>
<dbReference type="SUPFAM" id="SSF52743">
    <property type="entry name" value="Subtilisin-like"/>
    <property type="match status" value="1"/>
</dbReference>
<dbReference type="InterPro" id="IPR015500">
    <property type="entry name" value="Peptidase_S8_subtilisin-rel"/>
</dbReference>
<evidence type="ECO:0000259" key="6">
    <source>
        <dbReference type="Pfam" id="PF00082"/>
    </source>
</evidence>
<reference evidence="7 8" key="1">
    <citation type="submission" date="2016-10" db="EMBL/GenBank/DDBJ databases">
        <authorList>
            <person name="Cai Z."/>
        </authorList>
    </citation>
    <scope>NUCLEOTIDE SEQUENCE [LARGE SCALE GENOMIC DNA]</scope>
</reference>
<dbReference type="InterPro" id="IPR036852">
    <property type="entry name" value="Peptidase_S8/S53_dom_sf"/>
</dbReference>